<protein>
    <submittedName>
        <fullName evidence="2">Uncharacterized protein</fullName>
    </submittedName>
</protein>
<accession>A0ABT8T4K2</accession>
<gene>
    <name evidence="2" type="ORF">Q2T52_26440</name>
</gene>
<reference evidence="2" key="1">
    <citation type="journal article" date="2015" name="Int. J. Syst. Evol. Microbiol.">
        <title>Rhizobium oryzicola sp. nov., potential plant-growth-promoting endophytic bacteria isolated from rice roots.</title>
        <authorList>
            <person name="Zhang X.X."/>
            <person name="Gao J.S."/>
            <person name="Cao Y.H."/>
            <person name="Sheirdil R.A."/>
            <person name="Wang X.C."/>
            <person name="Zhang L."/>
        </authorList>
    </citation>
    <scope>NUCLEOTIDE SEQUENCE</scope>
    <source>
        <strain evidence="2">05753</strain>
    </source>
</reference>
<dbReference type="Proteomes" id="UP001169006">
    <property type="component" value="Unassembled WGS sequence"/>
</dbReference>
<keyword evidence="3" id="KW-1185">Reference proteome</keyword>
<organism evidence="2 3">
    <name type="scientific">Rhizobium oryzicola</name>
    <dbReference type="NCBI Taxonomy" id="1232668"/>
    <lineage>
        <taxon>Bacteria</taxon>
        <taxon>Pseudomonadati</taxon>
        <taxon>Pseudomonadota</taxon>
        <taxon>Alphaproteobacteria</taxon>
        <taxon>Hyphomicrobiales</taxon>
        <taxon>Rhizobiaceae</taxon>
        <taxon>Rhizobium/Agrobacterium group</taxon>
        <taxon>Rhizobium</taxon>
    </lineage>
</organism>
<evidence type="ECO:0000313" key="2">
    <source>
        <dbReference type="EMBL" id="MDO1585641.1"/>
    </source>
</evidence>
<sequence length="280" mass="31461">MEAQTVDAGLTDEEKAKMKLWRQGDYTLDVVTFPVLVMDEDGDLIAELDKVAGWIVVSQTCDIVNFVEGRDNIVVAPIVFIDNPRFLEAVEKGTTPAATVIELPAQENHVADLTRLTTVQKKAFVRYERREGFASEESRGRFAQAVERRYGRFAFPDALSDGPILAIRNQAKEKHSKDSVPGRVYRSLRCIRILAKPDFETAGATIQLLAVLDEEAKLEATVEEIREELKKLATAPKFNWPSSFEKDTPFVRVVMPDSLSAREWFSSQQVDLDFISPPKA</sequence>
<proteinExistence type="predicted"/>
<keyword evidence="1" id="KW-0175">Coiled coil</keyword>
<feature type="coiled-coil region" evidence="1">
    <location>
        <begin position="208"/>
        <end position="235"/>
    </location>
</feature>
<dbReference type="EMBL" id="JAUKWQ010000019">
    <property type="protein sequence ID" value="MDO1585641.1"/>
    <property type="molecule type" value="Genomic_DNA"/>
</dbReference>
<comment type="caution">
    <text evidence="2">The sequence shown here is derived from an EMBL/GenBank/DDBJ whole genome shotgun (WGS) entry which is preliminary data.</text>
</comment>
<evidence type="ECO:0000256" key="1">
    <source>
        <dbReference type="SAM" id="Coils"/>
    </source>
</evidence>
<reference evidence="2" key="2">
    <citation type="submission" date="2023-07" db="EMBL/GenBank/DDBJ databases">
        <authorList>
            <person name="Sun H."/>
        </authorList>
    </citation>
    <scope>NUCLEOTIDE SEQUENCE</scope>
    <source>
        <strain evidence="2">05753</strain>
    </source>
</reference>
<name>A0ABT8T4K2_9HYPH</name>
<dbReference type="RefSeq" id="WP_302079905.1">
    <property type="nucleotide sequence ID" value="NZ_JAUKWQ010000019.1"/>
</dbReference>
<evidence type="ECO:0000313" key="3">
    <source>
        <dbReference type="Proteomes" id="UP001169006"/>
    </source>
</evidence>